<dbReference type="Gene3D" id="1.10.287.130">
    <property type="match status" value="1"/>
</dbReference>
<keyword evidence="4" id="KW-0472">Membrane</keyword>
<comment type="caution">
    <text evidence="7">The sequence shown here is derived from an EMBL/GenBank/DDBJ whole genome shotgun (WGS) entry which is preliminary data.</text>
</comment>
<keyword evidence="7" id="KW-0418">Kinase</keyword>
<feature type="transmembrane region" description="Helical" evidence="4">
    <location>
        <begin position="331"/>
        <end position="348"/>
    </location>
</feature>
<dbReference type="CDD" id="cd00082">
    <property type="entry name" value="HisKA"/>
    <property type="match status" value="1"/>
</dbReference>
<dbReference type="InterPro" id="IPR005467">
    <property type="entry name" value="His_kinase_dom"/>
</dbReference>
<accession>A0ABR9XFX8</accession>
<dbReference type="InterPro" id="IPR011622">
    <property type="entry name" value="7TMR_DISM_rcpt_extracell_dom2"/>
</dbReference>
<dbReference type="Gene3D" id="3.30.565.10">
    <property type="entry name" value="Histidine kinase-like ATPase, C-terminal domain"/>
    <property type="match status" value="1"/>
</dbReference>
<keyword evidence="7" id="KW-0808">Transferase</keyword>
<keyword evidence="3" id="KW-0597">Phosphoprotein</keyword>
<dbReference type="InterPro" id="IPR004358">
    <property type="entry name" value="Sig_transdc_His_kin-like_C"/>
</dbReference>
<feature type="transmembrane region" description="Helical" evidence="4">
    <location>
        <begin position="276"/>
        <end position="294"/>
    </location>
</feature>
<gene>
    <name evidence="7" type="ORF">IRJ18_06300</name>
</gene>
<feature type="transmembrane region" description="Helical" evidence="4">
    <location>
        <begin position="245"/>
        <end position="264"/>
    </location>
</feature>
<dbReference type="EMBL" id="JADFFM010000001">
    <property type="protein sequence ID" value="MBE9665965.1"/>
    <property type="molecule type" value="Genomic_DNA"/>
</dbReference>
<evidence type="ECO:0000256" key="5">
    <source>
        <dbReference type="SAM" id="SignalP"/>
    </source>
</evidence>
<keyword evidence="5" id="KW-0732">Signal</keyword>
<evidence type="ECO:0000256" key="3">
    <source>
        <dbReference type="ARBA" id="ARBA00022553"/>
    </source>
</evidence>
<sequence>MKKIAVMVCLLFCGFCSHAIDTLTIHKNQSVLLTKRYFTQLEDIGGNMSIGDIQVSKQFHSTHFEFPFIRYADSALWVKMILRNKTIEPYLPVTISSGVIDGFDMYDVGTTTKHIIHLGSTDVQENSNNTKQISRVINCPVLPDSVCIIYLRIKSNDSMAIPIKVQSADFYLHNSIFENLTLGFFMGIIGIMIFYNLMLYVLVKDRSYLFYIFYIVFLGLTQAQIRGLGVNILPVNKLLLNNYLIPITRICFWYSILLFIHEFLQLKQNLPRKYYEYFIVLVVLSGLPVIAILFKQTTLAFSLITISAFINSIILLIIGVYLYFKGFKPAKFFMMGWGLFLLTILATIARNKGLIQYNDFTANIILYSSAFELIMFSVALADRINFYREQNNQAQATALAIARENERLITGQNFILENKVKERTQELIESNHNLSVTIENLKSAQIQLIDTEKMASLGQLTAGIAHEINNPINFVSANIKPLRMDFVEVFNLIELYQELEKNPGDIEIQKKAEAYAKEVDIDFIRAEILTLLEGIEEGAGRTTEIVQSLRTFSRTDEPVLKPMDINRSILTTLVLLRSTIPYGIEIKPLLDKLPLINCYPGKMNQVFVNLINNSIQAIKAKPVHNNEHVLITTKDSAENIIIEITDTGIGMTEEVKQHIFDPFYTTKDIGEGTGLGLSIVFGIIEKHKGTINVKSSPGQGTTFTVTLPKDLQ</sequence>
<dbReference type="Proteomes" id="UP000632774">
    <property type="component" value="Unassembled WGS sequence"/>
</dbReference>
<name>A0ABR9XFX8_9SPHI</name>
<keyword evidence="4" id="KW-0812">Transmembrane</keyword>
<comment type="catalytic activity">
    <reaction evidence="1">
        <text>ATP + protein L-histidine = ADP + protein N-phospho-L-histidine.</text>
        <dbReference type="EC" id="2.7.13.3"/>
    </reaction>
</comment>
<dbReference type="InterPro" id="IPR036890">
    <property type="entry name" value="HATPase_C_sf"/>
</dbReference>
<evidence type="ECO:0000256" key="4">
    <source>
        <dbReference type="SAM" id="Phobius"/>
    </source>
</evidence>
<dbReference type="SUPFAM" id="SSF47384">
    <property type="entry name" value="Homodimeric domain of signal transducing histidine kinase"/>
    <property type="match status" value="1"/>
</dbReference>
<feature type="chain" id="PRO_5045721654" description="histidine kinase" evidence="5">
    <location>
        <begin position="20"/>
        <end position="712"/>
    </location>
</feature>
<feature type="transmembrane region" description="Helical" evidence="4">
    <location>
        <begin position="360"/>
        <end position="381"/>
    </location>
</feature>
<dbReference type="SMART" id="SM00387">
    <property type="entry name" value="HATPase_c"/>
    <property type="match status" value="1"/>
</dbReference>
<dbReference type="PANTHER" id="PTHR43065:SF50">
    <property type="entry name" value="HISTIDINE KINASE"/>
    <property type="match status" value="1"/>
</dbReference>
<dbReference type="Pfam" id="PF02518">
    <property type="entry name" value="HATPase_c"/>
    <property type="match status" value="1"/>
</dbReference>
<feature type="transmembrane region" description="Helical" evidence="4">
    <location>
        <begin position="208"/>
        <end position="225"/>
    </location>
</feature>
<dbReference type="PANTHER" id="PTHR43065">
    <property type="entry name" value="SENSOR HISTIDINE KINASE"/>
    <property type="match status" value="1"/>
</dbReference>
<reference evidence="7 8" key="1">
    <citation type="submission" date="2020-10" db="EMBL/GenBank/DDBJ databases">
        <title>Mucilaginibacter mali sp. nov., isolated from rhizosphere soil of apple orchard.</title>
        <authorList>
            <person name="Lee J.-S."/>
            <person name="Kim H.S."/>
            <person name="Kim J.-S."/>
        </authorList>
    </citation>
    <scope>NUCLEOTIDE SEQUENCE [LARGE SCALE GENOMIC DNA]</scope>
    <source>
        <strain evidence="7 8">KCTC 23157</strain>
    </source>
</reference>
<dbReference type="SUPFAM" id="SSF55874">
    <property type="entry name" value="ATPase domain of HSP90 chaperone/DNA topoisomerase II/histidine kinase"/>
    <property type="match status" value="1"/>
</dbReference>
<dbReference type="GO" id="GO:0016301">
    <property type="term" value="F:kinase activity"/>
    <property type="evidence" value="ECO:0007669"/>
    <property type="project" value="UniProtKB-KW"/>
</dbReference>
<feature type="domain" description="Histidine kinase" evidence="6">
    <location>
        <begin position="463"/>
        <end position="711"/>
    </location>
</feature>
<evidence type="ECO:0000313" key="7">
    <source>
        <dbReference type="EMBL" id="MBE9665965.1"/>
    </source>
</evidence>
<dbReference type="EC" id="2.7.13.3" evidence="2"/>
<organism evidence="7 8">
    <name type="scientific">Mucilaginibacter boryungensis</name>
    <dbReference type="NCBI Taxonomy" id="768480"/>
    <lineage>
        <taxon>Bacteria</taxon>
        <taxon>Pseudomonadati</taxon>
        <taxon>Bacteroidota</taxon>
        <taxon>Sphingobacteriia</taxon>
        <taxon>Sphingobacteriales</taxon>
        <taxon>Sphingobacteriaceae</taxon>
        <taxon>Mucilaginibacter</taxon>
    </lineage>
</organism>
<evidence type="ECO:0000313" key="8">
    <source>
        <dbReference type="Proteomes" id="UP000632774"/>
    </source>
</evidence>
<protein>
    <recommendedName>
        <fullName evidence="2">histidine kinase</fullName>
        <ecNumber evidence="2">2.7.13.3</ecNumber>
    </recommendedName>
</protein>
<keyword evidence="4" id="KW-1133">Transmembrane helix</keyword>
<dbReference type="InterPro" id="IPR011623">
    <property type="entry name" value="7TMR_DISM_rcpt_extracell_dom1"/>
</dbReference>
<evidence type="ECO:0000259" key="6">
    <source>
        <dbReference type="PROSITE" id="PS50109"/>
    </source>
</evidence>
<evidence type="ECO:0000256" key="1">
    <source>
        <dbReference type="ARBA" id="ARBA00000085"/>
    </source>
</evidence>
<dbReference type="RefSeq" id="WP_194105342.1">
    <property type="nucleotide sequence ID" value="NZ_JADFFM010000001.1"/>
</dbReference>
<evidence type="ECO:0000256" key="2">
    <source>
        <dbReference type="ARBA" id="ARBA00012438"/>
    </source>
</evidence>
<dbReference type="Gene3D" id="2.60.40.2380">
    <property type="match status" value="1"/>
</dbReference>
<keyword evidence="8" id="KW-1185">Reference proteome</keyword>
<dbReference type="PROSITE" id="PS50109">
    <property type="entry name" value="HIS_KIN"/>
    <property type="match status" value="1"/>
</dbReference>
<feature type="transmembrane region" description="Helical" evidence="4">
    <location>
        <begin position="180"/>
        <end position="201"/>
    </location>
</feature>
<dbReference type="InterPro" id="IPR003661">
    <property type="entry name" value="HisK_dim/P_dom"/>
</dbReference>
<dbReference type="InterPro" id="IPR036097">
    <property type="entry name" value="HisK_dim/P_sf"/>
</dbReference>
<dbReference type="Pfam" id="PF07695">
    <property type="entry name" value="7TMR-DISM_7TM"/>
    <property type="match status" value="1"/>
</dbReference>
<dbReference type="InterPro" id="IPR003594">
    <property type="entry name" value="HATPase_dom"/>
</dbReference>
<proteinExistence type="predicted"/>
<feature type="transmembrane region" description="Helical" evidence="4">
    <location>
        <begin position="300"/>
        <end position="324"/>
    </location>
</feature>
<dbReference type="PRINTS" id="PR00344">
    <property type="entry name" value="BCTRLSENSOR"/>
</dbReference>
<feature type="signal peptide" evidence="5">
    <location>
        <begin position="1"/>
        <end position="19"/>
    </location>
</feature>
<dbReference type="SMART" id="SM00388">
    <property type="entry name" value="HisKA"/>
    <property type="match status" value="1"/>
</dbReference>
<dbReference type="Pfam" id="PF07696">
    <property type="entry name" value="7TMR-DISMED2"/>
    <property type="match status" value="1"/>
</dbReference>